<protein>
    <submittedName>
        <fullName evidence="2">Heme oxygenase</fullName>
    </submittedName>
</protein>
<sequence>MNPVHQALRTGTAEAHDRVDAAFAAFDLTDRERYAAFLRAHAEVLLPLEAALPGERIVADWEDRKRGHLLREDLAFLRTSQLRHPGESRGPESQAMPSTNLDPGLRRDDGEREEWNIPAIAGALYVLEGSRLGGRFLARQLPSGFPRAYLDANQPSENWRNLLVGFETILYQPAQLQSALIAARNVFSAFEQSAKRWAKG</sequence>
<proteinExistence type="predicted"/>
<evidence type="ECO:0000313" key="3">
    <source>
        <dbReference type="Proteomes" id="UP000306147"/>
    </source>
</evidence>
<reference evidence="2 3" key="1">
    <citation type="submission" date="2019-04" db="EMBL/GenBank/DDBJ databases">
        <title>Sphingomonas psychrotolerans sp. nov., isolated from soil in the Tianshan Mountains, Xinjiang, China.</title>
        <authorList>
            <person name="Luo Y."/>
            <person name="Sheng H."/>
        </authorList>
    </citation>
    <scope>NUCLEOTIDE SEQUENCE [LARGE SCALE GENOMIC DNA]</scope>
    <source>
        <strain evidence="2 3">ZFGT-11</strain>
    </source>
</reference>
<keyword evidence="3" id="KW-1185">Reference proteome</keyword>
<dbReference type="SUPFAM" id="SSF48613">
    <property type="entry name" value="Heme oxygenase-like"/>
    <property type="match status" value="1"/>
</dbReference>
<dbReference type="Gene3D" id="1.20.910.10">
    <property type="entry name" value="Heme oxygenase-like"/>
    <property type="match status" value="1"/>
</dbReference>
<evidence type="ECO:0000313" key="2">
    <source>
        <dbReference type="EMBL" id="TGX50117.1"/>
    </source>
</evidence>
<dbReference type="CDD" id="cd19166">
    <property type="entry name" value="HemeO-bac"/>
    <property type="match status" value="1"/>
</dbReference>
<dbReference type="RefSeq" id="WP_135965045.1">
    <property type="nucleotide sequence ID" value="NZ_SRXT01000007.1"/>
</dbReference>
<dbReference type="Proteomes" id="UP000306147">
    <property type="component" value="Unassembled WGS sequence"/>
</dbReference>
<name>A0A4S1X4M9_9SPHN</name>
<gene>
    <name evidence="2" type="ORF">E5A73_16965</name>
</gene>
<dbReference type="InterPro" id="IPR016084">
    <property type="entry name" value="Haem_Oase-like_multi-hlx"/>
</dbReference>
<dbReference type="AlphaFoldDB" id="A0A4S1X4M9"/>
<dbReference type="OrthoDB" id="9149607at2"/>
<accession>A0A4S1X4M9</accession>
<feature type="region of interest" description="Disordered" evidence="1">
    <location>
        <begin position="81"/>
        <end position="109"/>
    </location>
</feature>
<dbReference type="EMBL" id="SRXT01000007">
    <property type="protein sequence ID" value="TGX50117.1"/>
    <property type="molecule type" value="Genomic_DNA"/>
</dbReference>
<evidence type="ECO:0000256" key="1">
    <source>
        <dbReference type="SAM" id="MobiDB-lite"/>
    </source>
</evidence>
<comment type="caution">
    <text evidence="2">The sequence shown here is derived from an EMBL/GenBank/DDBJ whole genome shotgun (WGS) entry which is preliminary data.</text>
</comment>
<organism evidence="2 3">
    <name type="scientific">Sphingomonas gei</name>
    <dbReference type="NCBI Taxonomy" id="1395960"/>
    <lineage>
        <taxon>Bacteria</taxon>
        <taxon>Pseudomonadati</taxon>
        <taxon>Pseudomonadota</taxon>
        <taxon>Alphaproteobacteria</taxon>
        <taxon>Sphingomonadales</taxon>
        <taxon>Sphingomonadaceae</taxon>
        <taxon>Sphingomonas</taxon>
    </lineage>
</organism>